<keyword evidence="1" id="KW-0479">Metal-binding</keyword>
<dbReference type="EMBL" id="LLXL01000363">
    <property type="protein sequence ID" value="PKK73548.1"/>
    <property type="molecule type" value="Genomic_DNA"/>
</dbReference>
<gene>
    <name evidence="2" type="ORF">RhiirC2_775882</name>
</gene>
<name>A0A2N1NI32_9GLOM</name>
<evidence type="ECO:0000256" key="1">
    <source>
        <dbReference type="ARBA" id="ARBA00022723"/>
    </source>
</evidence>
<proteinExistence type="predicted"/>
<reference evidence="2 3" key="1">
    <citation type="submission" date="2016-04" db="EMBL/GenBank/DDBJ databases">
        <title>Genome analyses suggest a sexual origin of heterokaryosis in a supposedly ancient asexual fungus.</title>
        <authorList>
            <person name="Ropars J."/>
            <person name="Sedzielewska K."/>
            <person name="Noel J."/>
            <person name="Charron P."/>
            <person name="Farinelli L."/>
            <person name="Marton T."/>
            <person name="Kruger M."/>
            <person name="Pelin A."/>
            <person name="Brachmann A."/>
            <person name="Corradi N."/>
        </authorList>
    </citation>
    <scope>NUCLEOTIDE SEQUENCE [LARGE SCALE GENOMIC DNA]</scope>
    <source>
        <strain evidence="2 3">C2</strain>
    </source>
</reference>
<dbReference type="PROSITE" id="PS00202">
    <property type="entry name" value="RUBREDOXIN"/>
    <property type="match status" value="1"/>
</dbReference>
<dbReference type="GO" id="GO:0046872">
    <property type="term" value="F:metal ion binding"/>
    <property type="evidence" value="ECO:0007669"/>
    <property type="project" value="UniProtKB-KW"/>
</dbReference>
<organism evidence="2 3">
    <name type="scientific">Rhizophagus irregularis</name>
    <dbReference type="NCBI Taxonomy" id="588596"/>
    <lineage>
        <taxon>Eukaryota</taxon>
        <taxon>Fungi</taxon>
        <taxon>Fungi incertae sedis</taxon>
        <taxon>Mucoromycota</taxon>
        <taxon>Glomeromycotina</taxon>
        <taxon>Glomeromycetes</taxon>
        <taxon>Glomerales</taxon>
        <taxon>Glomeraceae</taxon>
        <taxon>Rhizophagus</taxon>
    </lineage>
</organism>
<sequence>MIKVLPYWNGILIENKLHLFLKNICNYKGLEKFINLNRNSKYYQLEVDWTSTFNCLSCDIINNETSITSFKTKAQKVHLLIKEIPTLEQMKKSLLDLYDGWMCPICG</sequence>
<dbReference type="InterPro" id="IPR018527">
    <property type="entry name" value="Rubredoxin_Fe_BS"/>
</dbReference>
<dbReference type="Proteomes" id="UP000233469">
    <property type="component" value="Unassembled WGS sequence"/>
</dbReference>
<evidence type="ECO:0000313" key="2">
    <source>
        <dbReference type="EMBL" id="PKK73548.1"/>
    </source>
</evidence>
<reference evidence="2 3" key="2">
    <citation type="submission" date="2017-10" db="EMBL/GenBank/DDBJ databases">
        <title>Extensive intraspecific genome diversity in a model arbuscular mycorrhizal fungus.</title>
        <authorList>
            <person name="Chen E.C.H."/>
            <person name="Morin E."/>
            <person name="Baudet D."/>
            <person name="Noel J."/>
            <person name="Ndikumana S."/>
            <person name="Charron P."/>
            <person name="St-Onge C."/>
            <person name="Giorgi J."/>
            <person name="Grigoriev I.V."/>
            <person name="Roux C."/>
            <person name="Martin F.M."/>
            <person name="Corradi N."/>
        </authorList>
    </citation>
    <scope>NUCLEOTIDE SEQUENCE [LARGE SCALE GENOMIC DNA]</scope>
    <source>
        <strain evidence="2 3">C2</strain>
    </source>
</reference>
<evidence type="ECO:0000313" key="3">
    <source>
        <dbReference type="Proteomes" id="UP000233469"/>
    </source>
</evidence>
<protein>
    <submittedName>
        <fullName evidence="2">Uncharacterized protein</fullName>
    </submittedName>
</protein>
<dbReference type="AlphaFoldDB" id="A0A2N1NI32"/>
<accession>A0A2N1NI32</accession>
<comment type="caution">
    <text evidence="2">The sequence shown here is derived from an EMBL/GenBank/DDBJ whole genome shotgun (WGS) entry which is preliminary data.</text>
</comment>